<dbReference type="Proteomes" id="UP000327044">
    <property type="component" value="Unassembled WGS sequence"/>
</dbReference>
<reference evidence="2 3" key="2">
    <citation type="journal article" date="2018" name="Elife">
        <title>Firefly genomes illuminate parallel origins of bioluminescence in beetles.</title>
        <authorList>
            <person name="Fallon T.R."/>
            <person name="Lower S.E."/>
            <person name="Chang C.H."/>
            <person name="Bessho-Uehara M."/>
            <person name="Martin G.J."/>
            <person name="Bewick A.J."/>
            <person name="Behringer M."/>
            <person name="Debat H.J."/>
            <person name="Wong I."/>
            <person name="Day J.C."/>
            <person name="Suvorov A."/>
            <person name="Silva C.J."/>
            <person name="Stanger-Hall K.F."/>
            <person name="Hall D.W."/>
            <person name="Schmitz R.J."/>
            <person name="Nelson D.R."/>
            <person name="Lewis S.M."/>
            <person name="Shigenobu S."/>
            <person name="Bybee S.M."/>
            <person name="Larracuente A.M."/>
            <person name="Oba Y."/>
            <person name="Weng J.K."/>
        </authorList>
    </citation>
    <scope>NUCLEOTIDE SEQUENCE [LARGE SCALE GENOMIC DNA]</scope>
    <source>
        <strain evidence="2">1611_PpyrPB1</strain>
        <tissue evidence="2">Whole body</tissue>
    </source>
</reference>
<evidence type="ECO:0000313" key="1">
    <source>
        <dbReference type="EMBL" id="JAV90995.1"/>
    </source>
</evidence>
<reference evidence="1" key="1">
    <citation type="journal article" date="2016" name="Sci. Rep.">
        <title>Molecular characterization of firefly nuptial gifts: a multi-omics approach sheds light on postcopulatory sexual selection.</title>
        <authorList>
            <person name="Al-Wathiqui N."/>
            <person name="Fallon T.R."/>
            <person name="South A."/>
            <person name="Weng J.K."/>
            <person name="Lewis S.M."/>
        </authorList>
    </citation>
    <scope>NUCLEOTIDE SEQUENCE</scope>
</reference>
<keyword evidence="3" id="KW-1185">Reference proteome</keyword>
<dbReference type="InParanoid" id="A0A1Y1N2U6"/>
<organism evidence="1">
    <name type="scientific">Photinus pyralis</name>
    <name type="common">Common eastern firefly</name>
    <name type="synonym">Lampyris pyralis</name>
    <dbReference type="NCBI Taxonomy" id="7054"/>
    <lineage>
        <taxon>Eukaryota</taxon>
        <taxon>Metazoa</taxon>
        <taxon>Ecdysozoa</taxon>
        <taxon>Arthropoda</taxon>
        <taxon>Hexapoda</taxon>
        <taxon>Insecta</taxon>
        <taxon>Pterygota</taxon>
        <taxon>Neoptera</taxon>
        <taxon>Endopterygota</taxon>
        <taxon>Coleoptera</taxon>
        <taxon>Polyphaga</taxon>
        <taxon>Elateriformia</taxon>
        <taxon>Elateroidea</taxon>
        <taxon>Lampyridae</taxon>
        <taxon>Lampyrinae</taxon>
        <taxon>Photinus</taxon>
    </lineage>
</organism>
<proteinExistence type="predicted"/>
<sequence length="105" mass="12253">MLCAHSKYIQRHLSKNDWRNSEAQLRPEYRIGTVIKKLYSNLDKAYDGNLSEIQIPPETNKIGIQIWSPNYFRLLHHNVSIVIVGEIFVDELHFGKVPHYGKYTG</sequence>
<dbReference type="EMBL" id="VVIM01000006">
    <property type="protein sequence ID" value="KAB0798603.1"/>
    <property type="molecule type" value="Genomic_DNA"/>
</dbReference>
<protein>
    <submittedName>
        <fullName evidence="1">Uncharacterized protein</fullName>
    </submittedName>
</protein>
<accession>A0A1Y1N2U6</accession>
<gene>
    <name evidence="2" type="ORF">PPYR_09596</name>
</gene>
<dbReference type="AlphaFoldDB" id="A0A1Y1N2U6"/>
<name>A0A1Y1N2U6_PHOPY</name>
<reference evidence="2" key="3">
    <citation type="submission" date="2019-08" db="EMBL/GenBank/DDBJ databases">
        <authorList>
            <consortium name="Photinus pyralis genome working group"/>
            <person name="Fallon T.R."/>
            <person name="Sander Lower S.E."/>
            <person name="Weng J.-K."/>
        </authorList>
    </citation>
    <scope>NUCLEOTIDE SEQUENCE</scope>
    <source>
        <strain evidence="2">1611_PpyrPB1</strain>
        <tissue evidence="2">Whole body</tissue>
    </source>
</reference>
<evidence type="ECO:0000313" key="3">
    <source>
        <dbReference type="Proteomes" id="UP000327044"/>
    </source>
</evidence>
<evidence type="ECO:0000313" key="2">
    <source>
        <dbReference type="EMBL" id="KAB0798603.1"/>
    </source>
</evidence>
<dbReference type="EMBL" id="GEZM01016982">
    <property type="protein sequence ID" value="JAV90995.1"/>
    <property type="molecule type" value="Transcribed_RNA"/>
</dbReference>